<evidence type="ECO:0000313" key="10">
    <source>
        <dbReference type="EMBL" id="KAF0290531.1"/>
    </source>
</evidence>
<keyword evidence="5" id="KW-0325">Glycoprotein</keyword>
<dbReference type="Pfam" id="PF06702">
    <property type="entry name" value="Fam20C"/>
    <property type="match status" value="1"/>
</dbReference>
<dbReference type="Proteomes" id="UP000440578">
    <property type="component" value="Unassembled WGS sequence"/>
</dbReference>
<dbReference type="InterPro" id="IPR024869">
    <property type="entry name" value="FAM20"/>
</dbReference>
<dbReference type="EMBL" id="VIIS01001947">
    <property type="protein sequence ID" value="KAF0290531.1"/>
    <property type="molecule type" value="Genomic_DNA"/>
</dbReference>
<proteinExistence type="inferred from homology"/>
<evidence type="ECO:0000256" key="1">
    <source>
        <dbReference type="ARBA" id="ARBA00004555"/>
    </source>
</evidence>
<evidence type="ECO:0000256" key="2">
    <source>
        <dbReference type="ARBA" id="ARBA00006557"/>
    </source>
</evidence>
<keyword evidence="8" id="KW-0479">Metal-binding</keyword>
<keyword evidence="7" id="KW-0067">ATP-binding</keyword>
<protein>
    <submittedName>
        <fullName evidence="10">Extracellular serine/threonine protein CG31145</fullName>
    </submittedName>
</protein>
<dbReference type="GO" id="GO:0004674">
    <property type="term" value="F:protein serine/threonine kinase activity"/>
    <property type="evidence" value="ECO:0007669"/>
    <property type="project" value="TreeGrafter"/>
</dbReference>
<feature type="binding site" evidence="8">
    <location>
        <position position="95"/>
    </location>
    <ligand>
        <name>Mn(2+)</name>
        <dbReference type="ChEBI" id="CHEBI:29035"/>
    </ligand>
</feature>
<dbReference type="PANTHER" id="PTHR12450:SF22">
    <property type="entry name" value="EXTRACELLULAR SERINE_THREONINE PROTEIN CG31145"/>
    <property type="match status" value="1"/>
</dbReference>
<dbReference type="GO" id="GO:0005794">
    <property type="term" value="C:Golgi apparatus"/>
    <property type="evidence" value="ECO:0007669"/>
    <property type="project" value="UniProtKB-SubCell"/>
</dbReference>
<keyword evidence="7" id="KW-0547">Nucleotide-binding</keyword>
<dbReference type="InterPro" id="IPR009581">
    <property type="entry name" value="FAM20_C"/>
</dbReference>
<comment type="cofactor">
    <cofactor evidence="8">
        <name>Mn(2+)</name>
        <dbReference type="ChEBI" id="CHEBI:29035"/>
    </cofactor>
</comment>
<sequence>MDMGPVDIQRSLPNAERFWWDITPEELYPEDSRAVPALLKELATEPIDEVVQKEGGTQLKLILTMRNEAAALVKPMRFPREQETLPNHFYFSDYERHNAEIAAYHLDRILGFRRAPPVIGRLMNITTDLYAKATGKLLKTFFISPADNLCFHGKCSYYCDTGHAICGNPDMLEGSFAALLPHSDDAERKTWRHPWKRAYHKRRKATWEEDENYCEMVQEIPPYDKGRRLYDIMDMAVLDFLMGNMDRHHYETFEIFGNETFLLHLDHGRGFGKSQKDELSILAPLYQCCLIRASTLRTLYGYHTGRKLSDRLRESLSRDPLAPILLEKHLVAVDRRVGIILQVTERRDAKTGRDCCCFQVVQKCLDANDVADTVIYNDLLV</sequence>
<evidence type="ECO:0000313" key="11">
    <source>
        <dbReference type="Proteomes" id="UP000440578"/>
    </source>
</evidence>
<evidence type="ECO:0000256" key="6">
    <source>
        <dbReference type="PIRSR" id="PIRSR624869-1"/>
    </source>
</evidence>
<keyword evidence="3" id="KW-0333">Golgi apparatus</keyword>
<dbReference type="GO" id="GO:0046872">
    <property type="term" value="F:metal ion binding"/>
    <property type="evidence" value="ECO:0007669"/>
    <property type="project" value="UniProtKB-KW"/>
</dbReference>
<name>A0A6A4VMN0_AMPAM</name>
<comment type="caution">
    <text evidence="10">The sequence shown here is derived from an EMBL/GenBank/DDBJ whole genome shotgun (WGS) entry which is preliminary data.</text>
</comment>
<feature type="binding site" evidence="7">
    <location>
        <position position="58"/>
    </location>
    <ligand>
        <name>ATP</name>
        <dbReference type="ChEBI" id="CHEBI:30616"/>
    </ligand>
</feature>
<feature type="binding site" evidence="7">
    <location>
        <position position="266"/>
    </location>
    <ligand>
        <name>ATP</name>
        <dbReference type="ChEBI" id="CHEBI:30616"/>
    </ligand>
</feature>
<feature type="binding site" evidence="7">
    <location>
        <position position="74"/>
    </location>
    <ligand>
        <name>ATP</name>
        <dbReference type="ChEBI" id="CHEBI:30616"/>
    </ligand>
</feature>
<evidence type="ECO:0000256" key="7">
    <source>
        <dbReference type="PIRSR" id="PIRSR624869-2"/>
    </source>
</evidence>
<dbReference type="OrthoDB" id="8583677at2759"/>
<feature type="binding site" evidence="7">
    <location>
        <position position="95"/>
    </location>
    <ligand>
        <name>ATP</name>
        <dbReference type="ChEBI" id="CHEBI:30616"/>
    </ligand>
</feature>
<evidence type="ECO:0000256" key="8">
    <source>
        <dbReference type="PIRSR" id="PIRSR624869-3"/>
    </source>
</evidence>
<gene>
    <name evidence="10" type="ORF">FJT64_011293</name>
</gene>
<feature type="binding site" evidence="7">
    <location>
        <position position="251"/>
    </location>
    <ligand>
        <name>ATP</name>
        <dbReference type="ChEBI" id="CHEBI:30616"/>
    </ligand>
</feature>
<dbReference type="GO" id="GO:0005524">
    <property type="term" value="F:ATP binding"/>
    <property type="evidence" value="ECO:0007669"/>
    <property type="project" value="UniProtKB-KW"/>
</dbReference>
<comment type="similarity">
    <text evidence="2">Belongs to the FAM20 family.</text>
</comment>
<evidence type="ECO:0000256" key="5">
    <source>
        <dbReference type="ARBA" id="ARBA00023180"/>
    </source>
</evidence>
<dbReference type="AlphaFoldDB" id="A0A6A4VMN0"/>
<evidence type="ECO:0000256" key="4">
    <source>
        <dbReference type="ARBA" id="ARBA00023157"/>
    </source>
</evidence>
<organism evidence="10 11">
    <name type="scientific">Amphibalanus amphitrite</name>
    <name type="common">Striped barnacle</name>
    <name type="synonym">Balanus amphitrite</name>
    <dbReference type="NCBI Taxonomy" id="1232801"/>
    <lineage>
        <taxon>Eukaryota</taxon>
        <taxon>Metazoa</taxon>
        <taxon>Ecdysozoa</taxon>
        <taxon>Arthropoda</taxon>
        <taxon>Crustacea</taxon>
        <taxon>Multicrustacea</taxon>
        <taxon>Cirripedia</taxon>
        <taxon>Thoracica</taxon>
        <taxon>Thoracicalcarea</taxon>
        <taxon>Balanomorpha</taxon>
        <taxon>Balanoidea</taxon>
        <taxon>Balanidae</taxon>
        <taxon>Amphibalaninae</taxon>
        <taxon>Amphibalanus</taxon>
    </lineage>
</organism>
<feature type="active site" evidence="6">
    <location>
        <position position="246"/>
    </location>
</feature>
<reference evidence="10 11" key="1">
    <citation type="submission" date="2019-07" db="EMBL/GenBank/DDBJ databases">
        <title>Draft genome assembly of a fouling barnacle, Amphibalanus amphitrite (Darwin, 1854): The first reference genome for Thecostraca.</title>
        <authorList>
            <person name="Kim W."/>
        </authorList>
    </citation>
    <scope>NUCLEOTIDE SEQUENCE [LARGE SCALE GENOMIC DNA]</scope>
    <source>
        <strain evidence="10">SNU_AA5</strain>
        <tissue evidence="10">Soma without cirri and trophi</tissue>
    </source>
</reference>
<feature type="binding site" evidence="7">
    <location>
        <begin position="177"/>
        <end position="180"/>
    </location>
    <ligand>
        <name>ATP</name>
        <dbReference type="ChEBI" id="CHEBI:30616"/>
    </ligand>
</feature>
<keyword evidence="4" id="KW-1015">Disulfide bond</keyword>
<dbReference type="PANTHER" id="PTHR12450">
    <property type="entry name" value="DENTIN MATRIX PROTEIN 4 PROTEIN FAM20"/>
    <property type="match status" value="1"/>
</dbReference>
<feature type="binding site" evidence="8">
    <location>
        <position position="266"/>
    </location>
    <ligand>
        <name>Mn(2+)</name>
        <dbReference type="ChEBI" id="CHEBI:29035"/>
    </ligand>
</feature>
<comment type="subcellular location">
    <subcellularLocation>
        <location evidence="1">Golgi apparatus</location>
    </subcellularLocation>
</comment>
<evidence type="ECO:0000256" key="3">
    <source>
        <dbReference type="ARBA" id="ARBA00023034"/>
    </source>
</evidence>
<dbReference type="CDD" id="cd10314">
    <property type="entry name" value="FAM20_C"/>
    <property type="match status" value="1"/>
</dbReference>
<accession>A0A6A4VMN0</accession>
<keyword evidence="11" id="KW-1185">Reference proteome</keyword>
<evidence type="ECO:0000259" key="9">
    <source>
        <dbReference type="Pfam" id="PF06702"/>
    </source>
</evidence>
<keyword evidence="8" id="KW-0464">Manganese</keyword>
<feature type="domain" description="FAM20 C-terminal" evidence="9">
    <location>
        <begin position="141"/>
        <end position="346"/>
    </location>
</feature>